<accession>A0A427Y8M3</accession>
<evidence type="ECO:0000256" key="3">
    <source>
        <dbReference type="ARBA" id="ARBA00021347"/>
    </source>
</evidence>
<dbReference type="Gene3D" id="3.30.710.10">
    <property type="entry name" value="Potassium Channel Kv1.1, Chain A"/>
    <property type="match status" value="1"/>
</dbReference>
<dbReference type="AlphaFoldDB" id="A0A427Y8M3"/>
<evidence type="ECO:0000259" key="5">
    <source>
        <dbReference type="Pfam" id="PF03931"/>
    </source>
</evidence>
<keyword evidence="4" id="KW-0539">Nucleus</keyword>
<dbReference type="InterPro" id="IPR016073">
    <property type="entry name" value="Skp1_comp_POZ"/>
</dbReference>
<sequence length="104" mass="11858">MSEEPDFVLLESADGYTFVVERRIACASGMLKSMLDEEAAFEEAKNKTCRIQQRGVVLLKVIEYLAYKVQYADFNTEDITEDFSDRIDPYIALELLTAADFLDT</sequence>
<dbReference type="Pfam" id="PF03931">
    <property type="entry name" value="Skp1_POZ"/>
    <property type="match status" value="1"/>
</dbReference>
<dbReference type="SMART" id="SM00512">
    <property type="entry name" value="Skp1"/>
    <property type="match status" value="1"/>
</dbReference>
<dbReference type="GO" id="GO:0006511">
    <property type="term" value="P:ubiquitin-dependent protein catabolic process"/>
    <property type="evidence" value="ECO:0007669"/>
    <property type="project" value="InterPro"/>
</dbReference>
<dbReference type="Proteomes" id="UP000279259">
    <property type="component" value="Unassembled WGS sequence"/>
</dbReference>
<dbReference type="SUPFAM" id="SSF54695">
    <property type="entry name" value="POZ domain"/>
    <property type="match status" value="1"/>
</dbReference>
<feature type="domain" description="SKP1 component POZ" evidence="5">
    <location>
        <begin position="7"/>
        <end position="69"/>
    </location>
</feature>
<dbReference type="EMBL" id="RSCD01000017">
    <property type="protein sequence ID" value="RSH87448.1"/>
    <property type="molecule type" value="Genomic_DNA"/>
</dbReference>
<keyword evidence="7" id="KW-1185">Reference proteome</keyword>
<evidence type="ECO:0000256" key="4">
    <source>
        <dbReference type="ARBA" id="ARBA00023242"/>
    </source>
</evidence>
<evidence type="ECO:0000313" key="6">
    <source>
        <dbReference type="EMBL" id="RSH87448.1"/>
    </source>
</evidence>
<dbReference type="GO" id="GO:0005634">
    <property type="term" value="C:nucleus"/>
    <property type="evidence" value="ECO:0007669"/>
    <property type="project" value="UniProtKB-SubCell"/>
</dbReference>
<dbReference type="OrthoDB" id="249087at2759"/>
<dbReference type="InterPro" id="IPR039948">
    <property type="entry name" value="ELC1"/>
</dbReference>
<reference evidence="6 7" key="1">
    <citation type="submission" date="2018-11" db="EMBL/GenBank/DDBJ databases">
        <title>Genome sequence of Saitozyma podzolica DSM 27192.</title>
        <authorList>
            <person name="Aliyu H."/>
            <person name="Gorte O."/>
            <person name="Ochsenreither K."/>
        </authorList>
    </citation>
    <scope>NUCLEOTIDE SEQUENCE [LARGE SCALE GENOMIC DNA]</scope>
    <source>
        <strain evidence="6 7">DSM 27192</strain>
    </source>
</reference>
<dbReference type="InterPro" id="IPR011333">
    <property type="entry name" value="SKP1/BTB/POZ_sf"/>
</dbReference>
<name>A0A427Y8M3_9TREE</name>
<comment type="caution">
    <text evidence="6">The sequence shown here is derived from an EMBL/GenBank/DDBJ whole genome shotgun (WGS) entry which is preliminary data.</text>
</comment>
<dbReference type="InterPro" id="IPR001232">
    <property type="entry name" value="SKP1-like"/>
</dbReference>
<comment type="similarity">
    <text evidence="2">Belongs to the SKP1 family.</text>
</comment>
<evidence type="ECO:0000313" key="7">
    <source>
        <dbReference type="Proteomes" id="UP000279259"/>
    </source>
</evidence>
<protein>
    <recommendedName>
        <fullName evidence="3">Elongin-C</fullName>
    </recommendedName>
</protein>
<dbReference type="PANTHER" id="PTHR20648">
    <property type="entry name" value="ELONGIN-C"/>
    <property type="match status" value="1"/>
</dbReference>
<proteinExistence type="inferred from homology"/>
<organism evidence="6 7">
    <name type="scientific">Saitozyma podzolica</name>
    <dbReference type="NCBI Taxonomy" id="1890683"/>
    <lineage>
        <taxon>Eukaryota</taxon>
        <taxon>Fungi</taxon>
        <taxon>Dikarya</taxon>
        <taxon>Basidiomycota</taxon>
        <taxon>Agaricomycotina</taxon>
        <taxon>Tremellomycetes</taxon>
        <taxon>Tremellales</taxon>
        <taxon>Trimorphomycetaceae</taxon>
        <taxon>Saitozyma</taxon>
    </lineage>
</organism>
<comment type="subcellular location">
    <subcellularLocation>
        <location evidence="1">Nucleus</location>
    </subcellularLocation>
</comment>
<dbReference type="FunFam" id="3.30.710.10:FF:000035">
    <property type="entry name" value="Elongin C transcription elongation factor"/>
    <property type="match status" value="1"/>
</dbReference>
<gene>
    <name evidence="6" type="ORF">EHS25_003358</name>
</gene>
<evidence type="ECO:0000256" key="2">
    <source>
        <dbReference type="ARBA" id="ARBA00009993"/>
    </source>
</evidence>
<evidence type="ECO:0000256" key="1">
    <source>
        <dbReference type="ARBA" id="ARBA00004123"/>
    </source>
</evidence>
<dbReference type="STRING" id="1890683.A0A427Y8M3"/>